<evidence type="ECO:0000313" key="2">
    <source>
        <dbReference type="EMBL" id="JAE08211.1"/>
    </source>
</evidence>
<organism evidence="2">
    <name type="scientific">Arundo donax</name>
    <name type="common">Giant reed</name>
    <name type="synonym">Donax arundinaceus</name>
    <dbReference type="NCBI Taxonomy" id="35708"/>
    <lineage>
        <taxon>Eukaryota</taxon>
        <taxon>Viridiplantae</taxon>
        <taxon>Streptophyta</taxon>
        <taxon>Embryophyta</taxon>
        <taxon>Tracheophyta</taxon>
        <taxon>Spermatophyta</taxon>
        <taxon>Magnoliopsida</taxon>
        <taxon>Liliopsida</taxon>
        <taxon>Poales</taxon>
        <taxon>Poaceae</taxon>
        <taxon>PACMAD clade</taxon>
        <taxon>Arundinoideae</taxon>
        <taxon>Arundineae</taxon>
        <taxon>Arundo</taxon>
    </lineage>
</organism>
<reference evidence="2" key="1">
    <citation type="submission" date="2014-09" db="EMBL/GenBank/DDBJ databases">
        <authorList>
            <person name="Magalhaes I.L.F."/>
            <person name="Oliveira U."/>
            <person name="Santos F.R."/>
            <person name="Vidigal T.H.D.A."/>
            <person name="Brescovit A.D."/>
            <person name="Santos A.J."/>
        </authorList>
    </citation>
    <scope>NUCLEOTIDE SEQUENCE</scope>
    <source>
        <tissue evidence="2">Shoot tissue taken approximately 20 cm above the soil surface</tissue>
    </source>
</reference>
<protein>
    <submittedName>
        <fullName evidence="2">Uncharacterized protein</fullName>
    </submittedName>
</protein>
<feature type="compositionally biased region" description="Basic and acidic residues" evidence="1">
    <location>
        <begin position="29"/>
        <end position="47"/>
    </location>
</feature>
<accession>A0A0A9FDL2</accession>
<reference evidence="2" key="2">
    <citation type="journal article" date="2015" name="Data Brief">
        <title>Shoot transcriptome of the giant reed, Arundo donax.</title>
        <authorList>
            <person name="Barrero R.A."/>
            <person name="Guerrero F.D."/>
            <person name="Moolhuijzen P."/>
            <person name="Goolsby J.A."/>
            <person name="Tidwell J."/>
            <person name="Bellgard S.E."/>
            <person name="Bellgard M.I."/>
        </authorList>
    </citation>
    <scope>NUCLEOTIDE SEQUENCE</scope>
    <source>
        <tissue evidence="2">Shoot tissue taken approximately 20 cm above the soil surface</tissue>
    </source>
</reference>
<name>A0A0A9FDL2_ARUDO</name>
<evidence type="ECO:0000256" key="1">
    <source>
        <dbReference type="SAM" id="MobiDB-lite"/>
    </source>
</evidence>
<sequence length="105" mass="11477">MQQPALAFAAAAAAAAAASSMPLPTPSSSREDNKPVKQEPHGERTRTESLKWEAELLLCTMISVKFLQVQHREKIAPLCLGPCSREIGGTVICFFFFFFHSIALV</sequence>
<feature type="region of interest" description="Disordered" evidence="1">
    <location>
        <begin position="20"/>
        <end position="47"/>
    </location>
</feature>
<dbReference type="EMBL" id="GBRH01189685">
    <property type="protein sequence ID" value="JAE08211.1"/>
    <property type="molecule type" value="Transcribed_RNA"/>
</dbReference>
<proteinExistence type="predicted"/>
<dbReference type="AlphaFoldDB" id="A0A0A9FDL2"/>